<dbReference type="EC" id="2.7.1.24" evidence="5 6"/>
<dbReference type="GO" id="GO:0015937">
    <property type="term" value="P:coenzyme A biosynthetic process"/>
    <property type="evidence" value="ECO:0007669"/>
    <property type="project" value="UniProtKB-UniRule"/>
</dbReference>
<keyword evidence="2 5" id="KW-0547">Nucleotide-binding</keyword>
<dbReference type="Pfam" id="PF01121">
    <property type="entry name" value="CoaE"/>
    <property type="match status" value="1"/>
</dbReference>
<keyword evidence="5" id="KW-0963">Cytoplasm</keyword>
<evidence type="ECO:0000256" key="2">
    <source>
        <dbReference type="ARBA" id="ARBA00022741"/>
    </source>
</evidence>
<reference evidence="7 8" key="1">
    <citation type="submission" date="2016-08" db="EMBL/GenBank/DDBJ databases">
        <authorList>
            <person name="Seilhamer J.J."/>
        </authorList>
    </citation>
    <scope>NUCLEOTIDE SEQUENCE [LARGE SCALE GENOMIC DNA]</scope>
    <source>
        <strain evidence="7">M3/6</strain>
    </source>
</reference>
<dbReference type="CDD" id="cd02022">
    <property type="entry name" value="DPCK"/>
    <property type="match status" value="1"/>
</dbReference>
<evidence type="ECO:0000256" key="6">
    <source>
        <dbReference type="NCBIfam" id="TIGR00152"/>
    </source>
</evidence>
<keyword evidence="4 5" id="KW-0173">Coenzyme A biosynthesis</keyword>
<comment type="pathway">
    <text evidence="5">Cofactor biosynthesis; coenzyme A biosynthesis; CoA from (R)-pantothenate: step 5/5.</text>
</comment>
<dbReference type="InterPro" id="IPR001977">
    <property type="entry name" value="Depp_CoAkinase"/>
</dbReference>
<feature type="binding site" evidence="5">
    <location>
        <begin position="11"/>
        <end position="16"/>
    </location>
    <ligand>
        <name>ATP</name>
        <dbReference type="ChEBI" id="CHEBI:30616"/>
    </ligand>
</feature>
<keyword evidence="5 7" id="KW-0418">Kinase</keyword>
<dbReference type="NCBIfam" id="TIGR00152">
    <property type="entry name" value="dephospho-CoA kinase"/>
    <property type="match status" value="1"/>
</dbReference>
<evidence type="ECO:0000256" key="5">
    <source>
        <dbReference type="HAMAP-Rule" id="MF_00376"/>
    </source>
</evidence>
<dbReference type="GO" id="GO:0004140">
    <property type="term" value="F:dephospho-CoA kinase activity"/>
    <property type="evidence" value="ECO:0007669"/>
    <property type="project" value="UniProtKB-UniRule"/>
</dbReference>
<dbReference type="RefSeq" id="WP_076931782.1">
    <property type="nucleotide sequence ID" value="NZ_LT605205.1"/>
</dbReference>
<dbReference type="Proteomes" id="UP000187464">
    <property type="component" value="Chromosome I"/>
</dbReference>
<organism evidence="7 8">
    <name type="scientific">Proteiniphilum saccharofermentans</name>
    <dbReference type="NCBI Taxonomy" id="1642647"/>
    <lineage>
        <taxon>Bacteria</taxon>
        <taxon>Pseudomonadati</taxon>
        <taxon>Bacteroidota</taxon>
        <taxon>Bacteroidia</taxon>
        <taxon>Bacteroidales</taxon>
        <taxon>Dysgonomonadaceae</taxon>
        <taxon>Proteiniphilum</taxon>
    </lineage>
</organism>
<dbReference type="PANTHER" id="PTHR10695">
    <property type="entry name" value="DEPHOSPHO-COA KINASE-RELATED"/>
    <property type="match status" value="1"/>
</dbReference>
<name>A0A1R3T7L5_9BACT</name>
<dbReference type="Gene3D" id="3.40.50.300">
    <property type="entry name" value="P-loop containing nucleotide triphosphate hydrolases"/>
    <property type="match status" value="1"/>
</dbReference>
<dbReference type="EMBL" id="LT605205">
    <property type="protein sequence ID" value="SCD22079.1"/>
    <property type="molecule type" value="Genomic_DNA"/>
</dbReference>
<evidence type="ECO:0000256" key="4">
    <source>
        <dbReference type="ARBA" id="ARBA00022993"/>
    </source>
</evidence>
<dbReference type="PROSITE" id="PS51219">
    <property type="entry name" value="DPCK"/>
    <property type="match status" value="1"/>
</dbReference>
<comment type="catalytic activity">
    <reaction evidence="5">
        <text>3'-dephospho-CoA + ATP = ADP + CoA + H(+)</text>
        <dbReference type="Rhea" id="RHEA:18245"/>
        <dbReference type="ChEBI" id="CHEBI:15378"/>
        <dbReference type="ChEBI" id="CHEBI:30616"/>
        <dbReference type="ChEBI" id="CHEBI:57287"/>
        <dbReference type="ChEBI" id="CHEBI:57328"/>
        <dbReference type="ChEBI" id="CHEBI:456216"/>
        <dbReference type="EC" id="2.7.1.24"/>
    </reaction>
</comment>
<dbReference type="STRING" id="1642647.PSM36_3294"/>
<comment type="similarity">
    <text evidence="1 5">Belongs to the CoaE family.</text>
</comment>
<proteinExistence type="inferred from homology"/>
<dbReference type="GO" id="GO:0005737">
    <property type="term" value="C:cytoplasm"/>
    <property type="evidence" value="ECO:0007669"/>
    <property type="project" value="UniProtKB-SubCell"/>
</dbReference>
<evidence type="ECO:0000313" key="8">
    <source>
        <dbReference type="Proteomes" id="UP000187464"/>
    </source>
</evidence>
<protein>
    <recommendedName>
        <fullName evidence="5 6">Dephospho-CoA kinase</fullName>
        <ecNumber evidence="5 6">2.7.1.24</ecNumber>
    </recommendedName>
    <alternativeName>
        <fullName evidence="5">Dephosphocoenzyme A kinase</fullName>
    </alternativeName>
</protein>
<sequence>MIRIGITGGIGSGKSVVSEIFHLHGIPLYNADLEAKKLNDSSPYIREQLTLQIGKDLYIDDKLDRKKLASIIFHDSRKLAIVNSIIHPELARHFTAWCLQRRHYPMVILDAALLIEAGFHQFVDKVIMVQAPKELRIERVIQRDGSVRNEVEARMDSQLPEEEKIKYADYVICNDNRHSLIRQVSDLMKEVTKN</sequence>
<evidence type="ECO:0000256" key="1">
    <source>
        <dbReference type="ARBA" id="ARBA00009018"/>
    </source>
</evidence>
<dbReference type="PANTHER" id="PTHR10695:SF46">
    <property type="entry name" value="BIFUNCTIONAL COENZYME A SYNTHASE-RELATED"/>
    <property type="match status" value="1"/>
</dbReference>
<comment type="subcellular location">
    <subcellularLocation>
        <location evidence="5">Cytoplasm</location>
    </subcellularLocation>
</comment>
<evidence type="ECO:0000313" key="7">
    <source>
        <dbReference type="EMBL" id="SCD22079.1"/>
    </source>
</evidence>
<dbReference type="InterPro" id="IPR027417">
    <property type="entry name" value="P-loop_NTPase"/>
</dbReference>
<dbReference type="GO" id="GO:0005524">
    <property type="term" value="F:ATP binding"/>
    <property type="evidence" value="ECO:0007669"/>
    <property type="project" value="UniProtKB-UniRule"/>
</dbReference>
<evidence type="ECO:0000256" key="3">
    <source>
        <dbReference type="ARBA" id="ARBA00022840"/>
    </source>
</evidence>
<keyword evidence="8" id="KW-1185">Reference proteome</keyword>
<keyword evidence="3 5" id="KW-0067">ATP-binding</keyword>
<dbReference type="AlphaFoldDB" id="A0A1R3T7L5"/>
<comment type="function">
    <text evidence="5">Catalyzes the phosphorylation of the 3'-hydroxyl group of dephosphocoenzyme A to form coenzyme A.</text>
</comment>
<keyword evidence="5 7" id="KW-0808">Transferase</keyword>
<dbReference type="HAMAP" id="MF_00376">
    <property type="entry name" value="Dephospho_CoA_kinase"/>
    <property type="match status" value="1"/>
</dbReference>
<dbReference type="UniPathway" id="UPA00241">
    <property type="reaction ID" value="UER00356"/>
</dbReference>
<dbReference type="SUPFAM" id="SSF52540">
    <property type="entry name" value="P-loop containing nucleoside triphosphate hydrolases"/>
    <property type="match status" value="1"/>
</dbReference>
<gene>
    <name evidence="5" type="primary">coaE</name>
    <name evidence="7" type="ORF">PSM36_3294</name>
</gene>
<dbReference type="KEGG" id="psac:PSM36_3294"/>
<accession>A0A1R3T7L5</accession>